<feature type="transmembrane region" description="Helical" evidence="1">
    <location>
        <begin position="7"/>
        <end position="28"/>
    </location>
</feature>
<dbReference type="Proteomes" id="UP000051307">
    <property type="component" value="Unassembled WGS sequence"/>
</dbReference>
<sequence length="72" mass="8136">MIKTLQKLVGIMAVVLWIVVILVIVIAIARHQFWQLTPFIAYNRPQGIIGWMITVAFICTIVSSILKLVDSK</sequence>
<feature type="transmembrane region" description="Helical" evidence="1">
    <location>
        <begin position="48"/>
        <end position="69"/>
    </location>
</feature>
<dbReference type="PATRIC" id="fig|1423767.3.peg.734"/>
<accession>A0A0R1VN66</accession>
<evidence type="ECO:0000313" key="3">
    <source>
        <dbReference type="Proteomes" id="UP000051307"/>
    </source>
</evidence>
<name>A0A0R1VN66_9LACO</name>
<dbReference type="OrthoDB" id="2317805at2"/>
<gene>
    <name evidence="2" type="ORF">FC59_GL000708</name>
</gene>
<evidence type="ECO:0000256" key="1">
    <source>
        <dbReference type="SAM" id="Phobius"/>
    </source>
</evidence>
<dbReference type="EMBL" id="AZFU01000001">
    <property type="protein sequence ID" value="KRM07278.1"/>
    <property type="molecule type" value="Genomic_DNA"/>
</dbReference>
<dbReference type="AlphaFoldDB" id="A0A0R1VN66"/>
<dbReference type="eggNOG" id="ENOG5030ARI">
    <property type="taxonomic scope" value="Bacteria"/>
</dbReference>
<dbReference type="RefSeq" id="WP_025014217.1">
    <property type="nucleotide sequence ID" value="NZ_AZFU01000001.1"/>
</dbReference>
<comment type="caution">
    <text evidence="2">The sequence shown here is derived from an EMBL/GenBank/DDBJ whole genome shotgun (WGS) entry which is preliminary data.</text>
</comment>
<reference evidence="2 3" key="1">
    <citation type="journal article" date="2015" name="Genome Announc.">
        <title>Expanding the biotechnology potential of lactobacilli through comparative genomics of 213 strains and associated genera.</title>
        <authorList>
            <person name="Sun Z."/>
            <person name="Harris H.M."/>
            <person name="McCann A."/>
            <person name="Guo C."/>
            <person name="Argimon S."/>
            <person name="Zhang W."/>
            <person name="Yang X."/>
            <person name="Jeffery I.B."/>
            <person name="Cooney J.C."/>
            <person name="Kagawa T.F."/>
            <person name="Liu W."/>
            <person name="Song Y."/>
            <person name="Salvetti E."/>
            <person name="Wrobel A."/>
            <person name="Rasinkangas P."/>
            <person name="Parkhill J."/>
            <person name="Rea M.C."/>
            <person name="O'Sullivan O."/>
            <person name="Ritari J."/>
            <person name="Douillard F.P."/>
            <person name="Paul Ross R."/>
            <person name="Yang R."/>
            <person name="Briner A.E."/>
            <person name="Felis G.E."/>
            <person name="de Vos W.M."/>
            <person name="Barrangou R."/>
            <person name="Klaenhammer T.R."/>
            <person name="Caufield P.W."/>
            <person name="Cui Y."/>
            <person name="Zhang H."/>
            <person name="O'Toole P.W."/>
        </authorList>
    </citation>
    <scope>NUCLEOTIDE SEQUENCE [LARGE SCALE GENOMIC DNA]</scope>
    <source>
        <strain evidence="2 3">DSM 16761</strain>
    </source>
</reference>
<protein>
    <submittedName>
        <fullName evidence="2">Uncharacterized protein</fullName>
    </submittedName>
</protein>
<keyword evidence="1" id="KW-0472">Membrane</keyword>
<keyword evidence="1" id="KW-0812">Transmembrane</keyword>
<evidence type="ECO:0000313" key="2">
    <source>
        <dbReference type="EMBL" id="KRM07278.1"/>
    </source>
</evidence>
<organism evidence="2 3">
    <name type="scientific">Lactobacillus kitasatonis DSM 16761 = JCM 1039</name>
    <dbReference type="NCBI Taxonomy" id="1423767"/>
    <lineage>
        <taxon>Bacteria</taxon>
        <taxon>Bacillati</taxon>
        <taxon>Bacillota</taxon>
        <taxon>Bacilli</taxon>
        <taxon>Lactobacillales</taxon>
        <taxon>Lactobacillaceae</taxon>
        <taxon>Lactobacillus</taxon>
    </lineage>
</organism>
<keyword evidence="1" id="KW-1133">Transmembrane helix</keyword>
<proteinExistence type="predicted"/>